<accession>A0ACB8MSL2</accession>
<evidence type="ECO:0000313" key="1">
    <source>
        <dbReference type="EMBL" id="KAH9788913.1"/>
    </source>
</evidence>
<protein>
    <submittedName>
        <fullName evidence="1">Uncharacterized protein</fullName>
    </submittedName>
</protein>
<keyword evidence="2" id="KW-1185">Reference proteome</keyword>
<dbReference type="Proteomes" id="UP000829398">
    <property type="component" value="Chromosome 3"/>
</dbReference>
<proteinExistence type="predicted"/>
<reference evidence="2" key="1">
    <citation type="journal article" date="2023" name="Hortic. Res.">
        <title>A chromosome-level phased genome enabling allele-level studies in sweet orange: a case study on citrus Huanglongbing tolerance.</title>
        <authorList>
            <person name="Wu B."/>
            <person name="Yu Q."/>
            <person name="Deng Z."/>
            <person name="Duan Y."/>
            <person name="Luo F."/>
            <person name="Gmitter F. Jr."/>
        </authorList>
    </citation>
    <scope>NUCLEOTIDE SEQUENCE [LARGE SCALE GENOMIC DNA]</scope>
    <source>
        <strain evidence="2">cv. Valencia</strain>
    </source>
</reference>
<dbReference type="EMBL" id="CM039172">
    <property type="protein sequence ID" value="KAH9788913.1"/>
    <property type="molecule type" value="Genomic_DNA"/>
</dbReference>
<organism evidence="1 2">
    <name type="scientific">Citrus sinensis</name>
    <name type="common">Sweet orange</name>
    <name type="synonym">Citrus aurantium var. sinensis</name>
    <dbReference type="NCBI Taxonomy" id="2711"/>
    <lineage>
        <taxon>Eukaryota</taxon>
        <taxon>Viridiplantae</taxon>
        <taxon>Streptophyta</taxon>
        <taxon>Embryophyta</taxon>
        <taxon>Tracheophyta</taxon>
        <taxon>Spermatophyta</taxon>
        <taxon>Magnoliopsida</taxon>
        <taxon>eudicotyledons</taxon>
        <taxon>Gunneridae</taxon>
        <taxon>Pentapetalae</taxon>
        <taxon>rosids</taxon>
        <taxon>malvids</taxon>
        <taxon>Sapindales</taxon>
        <taxon>Rutaceae</taxon>
        <taxon>Aurantioideae</taxon>
        <taxon>Citrus</taxon>
    </lineage>
</organism>
<gene>
    <name evidence="1" type="ORF">KPL71_011010</name>
</gene>
<comment type="caution">
    <text evidence="1">The sequence shown here is derived from an EMBL/GenBank/DDBJ whole genome shotgun (WGS) entry which is preliminary data.</text>
</comment>
<name>A0ACB8MSL2_CITSI</name>
<sequence length="764" mass="85638">MPSPSPIPRSSSYLNISNTSAKNHRRFLSSSRTRSSSGKFSYWPHWSNINQLGNLIIPGRNSSDSSSKHSDLTEESLEAHNRRHAPIVHHHGRILNTNNDTTSNKLQQVQIDEKNYAKCSPYYKGLTDASLVINRDRVIVESSSSPGRESQATTMAHSTATYSTSLSSLMVKMQEWSSCFTFKYYSSINNNNSNMLRRQLQYISNTISTATPTAIGGKSKQAYHTAASSSTGTTTTSVNENCKEVAFNNAAAILLHNTNHMEKPLRERVSESEPEPESDSILQPNESEIFFVNIIDTNNSKGPEIILENQRDPFIWANMYQPKTLKDFICNRDRAFNCRVKEGGHGNFIFEGPPGEERKVFDLKGEARGRIQVNIKESSQHIEVNLSDLKGYERHVIVELMKETQSKISTKALQSNVPTDNTRAIILCEADKLSTDALLYMRWLLERYKGLNKVFFCCSDVSKLQPIKSLCTVIQLLPPSKQEIVEVLEFIAEQEGIQLPHQLAEKIADNSKNNLRQAIRSFEASRQMNYPFVEGQVILTGWEDDITNIATKIIEEQSPKQLYIIRGKLQNLIEHDVCLHFIFKSLVEELKKHLDAGLHRQLEGLYDEYNIDSGGRFDNEKPFVLGRTRNEEMGKRHNDPTRNKNIQHFLRIEEFIAKFMSCTSKHRSEKQDADGDTAAQQPAVTDATARSQPSRVSDALTQSAEAGPLLPLAPPGTATAAAGCSTSADSHHHQVPSTPIFHSILVSSSGFSPFGILGSRLIDI</sequence>
<evidence type="ECO:0000313" key="2">
    <source>
        <dbReference type="Proteomes" id="UP000829398"/>
    </source>
</evidence>